<dbReference type="Gene3D" id="3.10.50.40">
    <property type="match status" value="2"/>
</dbReference>
<evidence type="ECO:0000256" key="2">
    <source>
        <dbReference type="PROSITE-ProRule" id="PRU00278"/>
    </source>
</evidence>
<proteinExistence type="predicted"/>
<feature type="chain" id="PRO_5013212374" evidence="3">
    <location>
        <begin position="28"/>
        <end position="449"/>
    </location>
</feature>
<dbReference type="InterPro" id="IPR023058">
    <property type="entry name" value="PPIase_PpiC_CS"/>
</dbReference>
<dbReference type="SUPFAM" id="SSF109998">
    <property type="entry name" value="Triger factor/SurA peptide-binding domain-like"/>
    <property type="match status" value="1"/>
</dbReference>
<dbReference type="InterPro" id="IPR046357">
    <property type="entry name" value="PPIase_dom_sf"/>
</dbReference>
<dbReference type="GO" id="GO:0003755">
    <property type="term" value="F:peptidyl-prolyl cis-trans isomerase activity"/>
    <property type="evidence" value="ECO:0007669"/>
    <property type="project" value="UniProtKB-KW"/>
</dbReference>
<dbReference type="Proteomes" id="UP000198393">
    <property type="component" value="Unassembled WGS sequence"/>
</dbReference>
<evidence type="ECO:0000313" key="6">
    <source>
        <dbReference type="Proteomes" id="UP000198393"/>
    </source>
</evidence>
<accession>A0A239FK30</accession>
<dbReference type="Pfam" id="PF00639">
    <property type="entry name" value="Rotamase"/>
    <property type="match status" value="2"/>
</dbReference>
<feature type="domain" description="PpiC" evidence="4">
    <location>
        <begin position="282"/>
        <end position="377"/>
    </location>
</feature>
<name>A0A239FK30_EKHLU</name>
<keyword evidence="6" id="KW-1185">Reference proteome</keyword>
<dbReference type="PROSITE" id="PS01096">
    <property type="entry name" value="PPIC_PPIASE_1"/>
    <property type="match status" value="1"/>
</dbReference>
<evidence type="ECO:0000259" key="4">
    <source>
        <dbReference type="PROSITE" id="PS50198"/>
    </source>
</evidence>
<evidence type="ECO:0000256" key="3">
    <source>
        <dbReference type="SAM" id="SignalP"/>
    </source>
</evidence>
<reference evidence="5 6" key="1">
    <citation type="submission" date="2017-06" db="EMBL/GenBank/DDBJ databases">
        <authorList>
            <person name="Kim H.J."/>
            <person name="Triplett B.A."/>
        </authorList>
    </citation>
    <scope>NUCLEOTIDE SEQUENCE [LARGE SCALE GENOMIC DNA]</scope>
    <source>
        <strain evidence="5 6">DSM 19307</strain>
    </source>
</reference>
<dbReference type="AlphaFoldDB" id="A0A239FK30"/>
<dbReference type="OrthoDB" id="14196at2"/>
<dbReference type="InterPro" id="IPR027304">
    <property type="entry name" value="Trigger_fact/SurA_dom_sf"/>
</dbReference>
<dbReference type="PANTHER" id="PTHR47637">
    <property type="entry name" value="CHAPERONE SURA"/>
    <property type="match status" value="1"/>
</dbReference>
<feature type="domain" description="PpiC" evidence="4">
    <location>
        <begin position="179"/>
        <end position="279"/>
    </location>
</feature>
<dbReference type="EMBL" id="FZPD01000001">
    <property type="protein sequence ID" value="SNS56653.1"/>
    <property type="molecule type" value="Genomic_DNA"/>
</dbReference>
<dbReference type="PANTHER" id="PTHR47637:SF1">
    <property type="entry name" value="CHAPERONE SURA"/>
    <property type="match status" value="1"/>
</dbReference>
<organism evidence="5 6">
    <name type="scientific">Ekhidna lutea</name>
    <dbReference type="NCBI Taxonomy" id="447679"/>
    <lineage>
        <taxon>Bacteria</taxon>
        <taxon>Pseudomonadati</taxon>
        <taxon>Bacteroidota</taxon>
        <taxon>Cytophagia</taxon>
        <taxon>Cytophagales</taxon>
        <taxon>Reichenbachiellaceae</taxon>
        <taxon>Ekhidna</taxon>
    </lineage>
</organism>
<dbReference type="Gene3D" id="1.10.4030.10">
    <property type="entry name" value="Porin chaperone SurA, peptide-binding domain"/>
    <property type="match status" value="1"/>
</dbReference>
<keyword evidence="2" id="KW-0697">Rotamase</keyword>
<keyword evidence="2" id="KW-0413">Isomerase</keyword>
<keyword evidence="1 3" id="KW-0732">Signal</keyword>
<dbReference type="InterPro" id="IPR050280">
    <property type="entry name" value="OMP_Chaperone_SurA"/>
</dbReference>
<gene>
    <name evidence="5" type="ORF">SAMN05421640_0686</name>
</gene>
<sequence>MKKQNRQMRLRFTIISAAIFFSISSIAQSNDVVIDKIIAKVDDYIILKSELERSYLDFLSRGQMRGSNAKCDILQQLVVNKMLMAQSEIDSIFVDDAEVNNNLDRRMSMMAQQFGGEEAIIKAYGKSIEQIRAEIFDNIKEQLTIQRMQSTLTSELKVTPAEVKKFFKNIPQDSLPYFSTEVSIAQIMIDAEPGKEQKDKVRNLLLDIKDQIESGISFEVLAKKYSQDPGSAANGGQLGFYGRGELAPEYEATALSLKPGEISMPVETQFGFHLIQLQEKRGNTYKTRHILITPQPNQADYARAEQYLDSLRTMIQLDSITFQAAAKEYSDDQLTSSAGGFFQDETGALRVSAEELDPNIFFTIDTMKIGTITKPLRFQKEDGSYAYRILYFKNKIPPHQANLDDDYQKIAAAALTQKKNRKISQWFDKARGNVFIEIDPEYNYCNLTN</sequence>
<dbReference type="RefSeq" id="WP_089355437.1">
    <property type="nucleotide sequence ID" value="NZ_FZPD01000001.1"/>
</dbReference>
<dbReference type="SUPFAM" id="SSF54534">
    <property type="entry name" value="FKBP-like"/>
    <property type="match status" value="2"/>
</dbReference>
<dbReference type="PROSITE" id="PS50198">
    <property type="entry name" value="PPIC_PPIASE_2"/>
    <property type="match status" value="2"/>
</dbReference>
<feature type="signal peptide" evidence="3">
    <location>
        <begin position="1"/>
        <end position="27"/>
    </location>
</feature>
<evidence type="ECO:0000313" key="5">
    <source>
        <dbReference type="EMBL" id="SNS56653.1"/>
    </source>
</evidence>
<evidence type="ECO:0000256" key="1">
    <source>
        <dbReference type="ARBA" id="ARBA00022729"/>
    </source>
</evidence>
<dbReference type="InterPro" id="IPR000297">
    <property type="entry name" value="PPIase_PpiC"/>
</dbReference>
<protein>
    <submittedName>
        <fullName evidence="5">Periplasmic chaperone for outer membrane proteins SurA</fullName>
    </submittedName>
</protein>